<evidence type="ECO:0000313" key="1">
    <source>
        <dbReference type="EMBL" id="KKK62948.1"/>
    </source>
</evidence>
<organism evidence="1">
    <name type="scientific">marine sediment metagenome</name>
    <dbReference type="NCBI Taxonomy" id="412755"/>
    <lineage>
        <taxon>unclassified sequences</taxon>
        <taxon>metagenomes</taxon>
        <taxon>ecological metagenomes</taxon>
    </lineage>
</organism>
<protein>
    <submittedName>
        <fullName evidence="1">Uncharacterized protein</fullName>
    </submittedName>
</protein>
<proteinExistence type="predicted"/>
<accession>A0A0F8X204</accession>
<comment type="caution">
    <text evidence="1">The sequence shown here is derived from an EMBL/GenBank/DDBJ whole genome shotgun (WGS) entry which is preliminary data.</text>
</comment>
<reference evidence="1" key="1">
    <citation type="journal article" date="2015" name="Nature">
        <title>Complex archaea that bridge the gap between prokaryotes and eukaryotes.</title>
        <authorList>
            <person name="Spang A."/>
            <person name="Saw J.H."/>
            <person name="Jorgensen S.L."/>
            <person name="Zaremba-Niedzwiedzka K."/>
            <person name="Martijn J."/>
            <person name="Lind A.E."/>
            <person name="van Eijk R."/>
            <person name="Schleper C."/>
            <person name="Guy L."/>
            <person name="Ettema T.J."/>
        </authorList>
    </citation>
    <scope>NUCLEOTIDE SEQUENCE</scope>
</reference>
<dbReference type="AlphaFoldDB" id="A0A0F8X204"/>
<dbReference type="EMBL" id="LAZR01061748">
    <property type="protein sequence ID" value="KKK62948.1"/>
    <property type="molecule type" value="Genomic_DNA"/>
</dbReference>
<sequence>MNYQSPGGYFSDIYQEPYLYASDDYCEILIGSMTVNLNDNEIYKKAAMTFILYLEEKQKDSDWLRINQDLIIDLFNLLIQSFESGNLLPAIKLLENDPEFSEILANNIRTLLMHQNIAA</sequence>
<gene>
    <name evidence="1" type="ORF">LCGC14_2999240</name>
</gene>
<name>A0A0F8X204_9ZZZZ</name>